<dbReference type="EMBL" id="JAHKSW010000012">
    <property type="protein sequence ID" value="KAG7325866.1"/>
    <property type="molecule type" value="Genomic_DNA"/>
</dbReference>
<organism evidence="2 3">
    <name type="scientific">Hemibagrus wyckioides</name>
    <dbReference type="NCBI Taxonomy" id="337641"/>
    <lineage>
        <taxon>Eukaryota</taxon>
        <taxon>Metazoa</taxon>
        <taxon>Chordata</taxon>
        <taxon>Craniata</taxon>
        <taxon>Vertebrata</taxon>
        <taxon>Euteleostomi</taxon>
        <taxon>Actinopterygii</taxon>
        <taxon>Neopterygii</taxon>
        <taxon>Teleostei</taxon>
        <taxon>Ostariophysi</taxon>
        <taxon>Siluriformes</taxon>
        <taxon>Bagridae</taxon>
        <taxon>Hemibagrus</taxon>
    </lineage>
</organism>
<protein>
    <submittedName>
        <fullName evidence="2">Uncharacterized protein</fullName>
    </submittedName>
</protein>
<proteinExistence type="predicted"/>
<comment type="caution">
    <text evidence="2">The sequence shown here is derived from an EMBL/GenBank/DDBJ whole genome shotgun (WGS) entry which is preliminary data.</text>
</comment>
<dbReference type="AlphaFoldDB" id="A0A9D3SIN9"/>
<evidence type="ECO:0000256" key="1">
    <source>
        <dbReference type="SAM" id="Coils"/>
    </source>
</evidence>
<keyword evidence="1" id="KW-0175">Coiled coil</keyword>
<accession>A0A9D3SIN9</accession>
<gene>
    <name evidence="2" type="ORF">KOW79_010791</name>
</gene>
<name>A0A9D3SIN9_9TELE</name>
<sequence length="111" mass="13577">MRELERLLYKANRECKQQRLSHIILHAQNDEMKKIFQQKEMLLEEHEQNQEAHSALLLEKEEMVMELTHKEVLKEHEQNQEAHRTQLLENEEIKKELTDTKEVLMEFEEQQ</sequence>
<reference evidence="2 3" key="1">
    <citation type="submission" date="2021-06" db="EMBL/GenBank/DDBJ databases">
        <title>Chromosome-level genome assembly of the red-tail catfish (Hemibagrus wyckioides).</title>
        <authorList>
            <person name="Shao F."/>
        </authorList>
    </citation>
    <scope>NUCLEOTIDE SEQUENCE [LARGE SCALE GENOMIC DNA]</scope>
    <source>
        <strain evidence="2">EC202008001</strain>
        <tissue evidence="2">Blood</tissue>
    </source>
</reference>
<evidence type="ECO:0000313" key="3">
    <source>
        <dbReference type="Proteomes" id="UP000824219"/>
    </source>
</evidence>
<keyword evidence="3" id="KW-1185">Reference proteome</keyword>
<evidence type="ECO:0000313" key="2">
    <source>
        <dbReference type="EMBL" id="KAG7325866.1"/>
    </source>
</evidence>
<feature type="coiled-coil region" evidence="1">
    <location>
        <begin position="1"/>
        <end position="63"/>
    </location>
</feature>
<dbReference type="Proteomes" id="UP000824219">
    <property type="component" value="Linkage Group LG12"/>
</dbReference>